<proteinExistence type="predicted"/>
<gene>
    <name evidence="1" type="ORF">PG999_014604</name>
</gene>
<dbReference type="Proteomes" id="UP001392437">
    <property type="component" value="Unassembled WGS sequence"/>
</dbReference>
<accession>A0AAW0QJ24</accession>
<organism evidence="1 2">
    <name type="scientific">Apiospora kogelbergensis</name>
    <dbReference type="NCBI Taxonomy" id="1337665"/>
    <lineage>
        <taxon>Eukaryota</taxon>
        <taxon>Fungi</taxon>
        <taxon>Dikarya</taxon>
        <taxon>Ascomycota</taxon>
        <taxon>Pezizomycotina</taxon>
        <taxon>Sordariomycetes</taxon>
        <taxon>Xylariomycetidae</taxon>
        <taxon>Amphisphaeriales</taxon>
        <taxon>Apiosporaceae</taxon>
        <taxon>Apiospora</taxon>
    </lineage>
</organism>
<dbReference type="EMBL" id="JAQQWP010000012">
    <property type="protein sequence ID" value="KAK8093017.1"/>
    <property type="molecule type" value="Genomic_DNA"/>
</dbReference>
<name>A0AAW0QJ24_9PEZI</name>
<sequence>MDSLAAIAERDSSVSTAVELILHEVDRRIEFRPAHRPVKRPRETHGFRDIEPRMLDLELCGVRIDPNLRPLCIFVRGSRDGDEGDISDVGVAHLPDICKALVLKQRPIGVLRLELLLDFGTAGGGVVICMYILADKCAF</sequence>
<evidence type="ECO:0000313" key="2">
    <source>
        <dbReference type="Proteomes" id="UP001392437"/>
    </source>
</evidence>
<dbReference type="AlphaFoldDB" id="A0AAW0QJ24"/>
<reference evidence="1 2" key="1">
    <citation type="submission" date="2023-01" db="EMBL/GenBank/DDBJ databases">
        <title>Analysis of 21 Apiospora genomes using comparative genomics revels a genus with tremendous synthesis potential of carbohydrate active enzymes and secondary metabolites.</title>
        <authorList>
            <person name="Sorensen T."/>
        </authorList>
    </citation>
    <scope>NUCLEOTIDE SEQUENCE [LARGE SCALE GENOMIC DNA]</scope>
    <source>
        <strain evidence="1 2">CBS 117206</strain>
    </source>
</reference>
<comment type="caution">
    <text evidence="1">The sequence shown here is derived from an EMBL/GenBank/DDBJ whole genome shotgun (WGS) entry which is preliminary data.</text>
</comment>
<evidence type="ECO:0000313" key="1">
    <source>
        <dbReference type="EMBL" id="KAK8093017.1"/>
    </source>
</evidence>
<protein>
    <submittedName>
        <fullName evidence="1">Uncharacterized protein</fullName>
    </submittedName>
</protein>
<keyword evidence="2" id="KW-1185">Reference proteome</keyword>